<evidence type="ECO:0000313" key="3">
    <source>
        <dbReference type="Proteomes" id="UP000078595"/>
    </source>
</evidence>
<dbReference type="RefSeq" id="XP_018261790.2">
    <property type="nucleotide sequence ID" value="XM_018409517.2"/>
</dbReference>
<feature type="compositionally biased region" description="Polar residues" evidence="1">
    <location>
        <begin position="373"/>
        <end position="386"/>
    </location>
</feature>
<feature type="compositionally biased region" description="Polar residues" evidence="1">
    <location>
        <begin position="293"/>
        <end position="306"/>
    </location>
</feature>
<dbReference type="GeneID" id="28969934"/>
<evidence type="ECO:0000313" key="2">
    <source>
        <dbReference type="EMBL" id="WWC63611.1"/>
    </source>
</evidence>
<reference evidence="2" key="2">
    <citation type="submission" date="2024-02" db="EMBL/GenBank/DDBJ databases">
        <title>Comparative genomics of Cryptococcus and Kwoniella reveals pathogenesis evolution and contrasting modes of karyotype evolution via chromosome fusion or intercentromeric recombination.</title>
        <authorList>
            <person name="Coelho M.A."/>
            <person name="David-Palma M."/>
            <person name="Shea T."/>
            <person name="Bowers K."/>
            <person name="McGinley-Smith S."/>
            <person name="Mohammad A.W."/>
            <person name="Gnirke A."/>
            <person name="Yurkov A.M."/>
            <person name="Nowrousian M."/>
            <person name="Sun S."/>
            <person name="Cuomo C.A."/>
            <person name="Heitman J."/>
        </authorList>
    </citation>
    <scope>NUCLEOTIDE SEQUENCE</scope>
    <source>
        <strain evidence="2">CBS 10117</strain>
    </source>
</reference>
<sequence>MRLPNVVSRRSTCASCRLLHSSTKRSLPSHQTINEGSEVESAHSSGSIILSSSLYSTDTTQDDAKWRPLKYRRRDTIRQEASEGGQTRRVGRRDSADPFEVMATSPKRMCIVTRQVLPSSFLINLRPTYFPPDATNSTAAGLLQLLPDRILTRGRSKKGKGMWVSCHNEVIDQMINGKGPHFGTLRQFPSLTIPPNLKAIVHAQLSERVLLEMECLARRSESLLPPRGNGQGSDGFSATPYTPTLRRLTNMEAASISISSPPSSGSTLASAPSSKTILALLDISALSSPSPSNIHDGTGSQQIQQKSQKDLEVDVPLVHLTTGERTPMTDSIPLYDLSALFPHSDQHIRLLRSLRRVLSMERRNKRRLVVGRNHQSPSSFSTSQTEHPGIPYSHPEPPAGADASADSAHSDILALCSGSAGQGEHTEDDRCILGYPLFIALWRLRCFLGHGWQAS</sequence>
<feature type="region of interest" description="Disordered" evidence="1">
    <location>
        <begin position="368"/>
        <end position="405"/>
    </location>
</feature>
<reference evidence="2" key="1">
    <citation type="submission" date="2013-07" db="EMBL/GenBank/DDBJ databases">
        <authorList>
            <consortium name="The Broad Institute Genome Sequencing Platform"/>
            <person name="Cuomo C."/>
            <person name="Litvintseva A."/>
            <person name="Chen Y."/>
            <person name="Heitman J."/>
            <person name="Sun S."/>
            <person name="Springer D."/>
            <person name="Dromer F."/>
            <person name="Young S.K."/>
            <person name="Zeng Q."/>
            <person name="Gargeya S."/>
            <person name="Fitzgerald M."/>
            <person name="Abouelleil A."/>
            <person name="Alvarado L."/>
            <person name="Berlin A.M."/>
            <person name="Chapman S.B."/>
            <person name="Dewar J."/>
            <person name="Goldberg J."/>
            <person name="Griggs A."/>
            <person name="Gujja S."/>
            <person name="Hansen M."/>
            <person name="Howarth C."/>
            <person name="Imamovic A."/>
            <person name="Larimer J."/>
            <person name="McCowan C."/>
            <person name="Murphy C."/>
            <person name="Pearson M."/>
            <person name="Priest M."/>
            <person name="Roberts A."/>
            <person name="Saif S."/>
            <person name="Shea T."/>
            <person name="Sykes S."/>
            <person name="Wortman J."/>
            <person name="Nusbaum C."/>
            <person name="Birren B."/>
        </authorList>
    </citation>
    <scope>NUCLEOTIDE SEQUENCE</scope>
    <source>
        <strain evidence="2">CBS 10117</strain>
    </source>
</reference>
<accession>A0AAJ8KTQ5</accession>
<proteinExistence type="predicted"/>
<dbReference type="KEGG" id="kdj:28969934"/>
<protein>
    <submittedName>
        <fullName evidence="2">Uncharacterized protein</fullName>
    </submittedName>
</protein>
<dbReference type="AlphaFoldDB" id="A0AAJ8KTQ5"/>
<keyword evidence="3" id="KW-1185">Reference proteome</keyword>
<feature type="region of interest" description="Disordered" evidence="1">
    <location>
        <begin position="289"/>
        <end position="310"/>
    </location>
</feature>
<feature type="region of interest" description="Disordered" evidence="1">
    <location>
        <begin position="75"/>
        <end position="94"/>
    </location>
</feature>
<organism evidence="2 3">
    <name type="scientific">Kwoniella dejecticola CBS 10117</name>
    <dbReference type="NCBI Taxonomy" id="1296121"/>
    <lineage>
        <taxon>Eukaryota</taxon>
        <taxon>Fungi</taxon>
        <taxon>Dikarya</taxon>
        <taxon>Basidiomycota</taxon>
        <taxon>Agaricomycotina</taxon>
        <taxon>Tremellomycetes</taxon>
        <taxon>Tremellales</taxon>
        <taxon>Cryptococcaceae</taxon>
        <taxon>Kwoniella</taxon>
    </lineage>
</organism>
<gene>
    <name evidence="2" type="ORF">I303_106216</name>
</gene>
<dbReference type="EMBL" id="CP144536">
    <property type="protein sequence ID" value="WWC63611.1"/>
    <property type="molecule type" value="Genomic_DNA"/>
</dbReference>
<name>A0AAJ8KTQ5_9TREE</name>
<dbReference type="Proteomes" id="UP000078595">
    <property type="component" value="Chromosome 7"/>
</dbReference>
<evidence type="ECO:0000256" key="1">
    <source>
        <dbReference type="SAM" id="MobiDB-lite"/>
    </source>
</evidence>